<dbReference type="Proteomes" id="UP000094444">
    <property type="component" value="Unassembled WGS sequence"/>
</dbReference>
<keyword evidence="4" id="KW-1185">Reference proteome</keyword>
<evidence type="ECO:0000256" key="1">
    <source>
        <dbReference type="SAM" id="Coils"/>
    </source>
</evidence>
<sequence length="262" mass="28344">MATIPSNISARARDVFLRASTSSGRQRFSTSRVSRAGSGSFFNLGGLGASREAEYLSRERGIPRTEYNSNIHLIRSSEVDPFAPAPGSSRSAAAAAAARAEAAQAYYAGPGHNEMGRVIRLDDHWQVRALQGEIARLKAERASLRLARGTHEEEESSSSSSSSSMTSKLLSTVIILTAAYFIAKDVSTWFAGSPKPADGPIQHAPHTLTTDEVDEALAQRQRDAPPEERVLAESGMTSFEKQPEMVEPPRRSVLSGLFWAKP</sequence>
<proteinExistence type="predicted"/>
<comment type="caution">
    <text evidence="3">The sequence shown here is derived from an EMBL/GenBank/DDBJ whole genome shotgun (WGS) entry which is preliminary data.</text>
</comment>
<keyword evidence="1" id="KW-0175">Coiled coil</keyword>
<accession>A0A2P5HXV2</accession>
<organism evidence="3 4">
    <name type="scientific">Diaporthe helianthi</name>
    <dbReference type="NCBI Taxonomy" id="158607"/>
    <lineage>
        <taxon>Eukaryota</taxon>
        <taxon>Fungi</taxon>
        <taxon>Dikarya</taxon>
        <taxon>Ascomycota</taxon>
        <taxon>Pezizomycotina</taxon>
        <taxon>Sordariomycetes</taxon>
        <taxon>Sordariomycetidae</taxon>
        <taxon>Diaporthales</taxon>
        <taxon>Diaporthaceae</taxon>
        <taxon>Diaporthe</taxon>
    </lineage>
</organism>
<evidence type="ECO:0000313" key="4">
    <source>
        <dbReference type="Proteomes" id="UP000094444"/>
    </source>
</evidence>
<feature type="region of interest" description="Disordered" evidence="2">
    <location>
        <begin position="217"/>
        <end position="249"/>
    </location>
</feature>
<feature type="coiled-coil region" evidence="1">
    <location>
        <begin position="127"/>
        <end position="154"/>
    </location>
</feature>
<feature type="compositionally biased region" description="Basic and acidic residues" evidence="2">
    <location>
        <begin position="220"/>
        <end position="231"/>
    </location>
</feature>
<dbReference type="OrthoDB" id="5240110at2759"/>
<dbReference type="InParanoid" id="A0A2P5HXV2"/>
<dbReference type="EMBL" id="MAVT02000533">
    <property type="protein sequence ID" value="POS75081.1"/>
    <property type="molecule type" value="Genomic_DNA"/>
</dbReference>
<evidence type="ECO:0000313" key="3">
    <source>
        <dbReference type="EMBL" id="POS75081.1"/>
    </source>
</evidence>
<dbReference type="AlphaFoldDB" id="A0A2P5HXV2"/>
<gene>
    <name evidence="3" type="ORF">DHEL01_v206523</name>
</gene>
<evidence type="ECO:0000256" key="2">
    <source>
        <dbReference type="SAM" id="MobiDB-lite"/>
    </source>
</evidence>
<reference evidence="3" key="1">
    <citation type="submission" date="2017-09" db="EMBL/GenBank/DDBJ databases">
        <title>Polyketide synthases of a Diaporthe helianthi virulent isolate.</title>
        <authorList>
            <person name="Baroncelli R."/>
        </authorList>
    </citation>
    <scope>NUCLEOTIDE SEQUENCE [LARGE SCALE GENOMIC DNA]</scope>
    <source>
        <strain evidence="3">7/96</strain>
    </source>
</reference>
<name>A0A2P5HXV2_DIAHE</name>
<protein>
    <submittedName>
        <fullName evidence="3">Uncharacterized protein</fullName>
    </submittedName>
</protein>